<evidence type="ECO:0000313" key="2">
    <source>
        <dbReference type="EMBL" id="SDE59024.1"/>
    </source>
</evidence>
<accession>A0A1G7E5L4</accession>
<dbReference type="EMBL" id="FMZX01000062">
    <property type="protein sequence ID" value="SDE59024.1"/>
    <property type="molecule type" value="Genomic_DNA"/>
</dbReference>
<protein>
    <submittedName>
        <fullName evidence="2">Uncharacterized protein</fullName>
    </submittedName>
</protein>
<sequence length="107" mass="12458">MVGSVQANRSLPSRKQQVARQPETWCVCAASEIEAGELEIRTRAERKIKLLSLMAFWPDWKKPSKFPHLCAKHRFKLWPAFVVQADCLGRKYLQGLLEGPAAWWRHW</sequence>
<gene>
    <name evidence="2" type="ORF">SAMN04487779_10628</name>
</gene>
<proteinExistence type="predicted"/>
<dbReference type="Proteomes" id="UP000198925">
    <property type="component" value="Unassembled WGS sequence"/>
</dbReference>
<evidence type="ECO:0000256" key="1">
    <source>
        <dbReference type="SAM" id="MobiDB-lite"/>
    </source>
</evidence>
<organism evidence="2 3">
    <name type="scientific">Belnapia rosea</name>
    <dbReference type="NCBI Taxonomy" id="938405"/>
    <lineage>
        <taxon>Bacteria</taxon>
        <taxon>Pseudomonadati</taxon>
        <taxon>Pseudomonadota</taxon>
        <taxon>Alphaproteobacteria</taxon>
        <taxon>Acetobacterales</taxon>
        <taxon>Roseomonadaceae</taxon>
        <taxon>Belnapia</taxon>
    </lineage>
</organism>
<evidence type="ECO:0000313" key="3">
    <source>
        <dbReference type="Proteomes" id="UP000198925"/>
    </source>
</evidence>
<name>A0A1G7E5L4_9PROT</name>
<feature type="region of interest" description="Disordered" evidence="1">
    <location>
        <begin position="1"/>
        <end position="22"/>
    </location>
</feature>
<dbReference type="AlphaFoldDB" id="A0A1G7E5L4"/>
<feature type="compositionally biased region" description="Polar residues" evidence="1">
    <location>
        <begin position="1"/>
        <end position="19"/>
    </location>
</feature>
<reference evidence="2 3" key="1">
    <citation type="submission" date="2016-10" db="EMBL/GenBank/DDBJ databases">
        <authorList>
            <person name="de Groot N.N."/>
        </authorList>
    </citation>
    <scope>NUCLEOTIDE SEQUENCE [LARGE SCALE GENOMIC DNA]</scope>
    <source>
        <strain evidence="2 3">CPCC 100156</strain>
    </source>
</reference>
<keyword evidence="3" id="KW-1185">Reference proteome</keyword>